<dbReference type="PROSITE" id="PS51707">
    <property type="entry name" value="CYTH"/>
    <property type="match status" value="1"/>
</dbReference>
<sequence length="192" mass="22345">MSQEVEIEVKSMITEQSYHELLRAFRLVEEDAVLQHNHYFETPSFSLKEAGSGLRIREKSRTYTLTLKQPHKVGKLETHQTISEDIWIQAKETGKLPSGQVKAQLELLSIPVNELQFVGTLSTKRIEVEYEEGNLCFDQSSYFDQIDYEIEFEGKSEEHATNTLKNLLTTYQLDLIPTENKVRRFFNRKNSL</sequence>
<dbReference type="Gene3D" id="2.40.320.10">
    <property type="entry name" value="Hypothetical Protein Pfu-838710-001"/>
    <property type="match status" value="1"/>
</dbReference>
<dbReference type="CDD" id="cd07762">
    <property type="entry name" value="CYTH-like_Pase_1"/>
    <property type="match status" value="1"/>
</dbReference>
<evidence type="ECO:0000259" key="1">
    <source>
        <dbReference type="PROSITE" id="PS51707"/>
    </source>
</evidence>
<dbReference type="EMBL" id="JBHLUX010000006">
    <property type="protein sequence ID" value="MFC0469534.1"/>
    <property type="molecule type" value="Genomic_DNA"/>
</dbReference>
<proteinExistence type="predicted"/>
<protein>
    <submittedName>
        <fullName evidence="2">CYTH domain-containing protein</fullName>
    </submittedName>
</protein>
<name>A0ABV6K8A4_9BACI</name>
<keyword evidence="3" id="KW-1185">Reference proteome</keyword>
<gene>
    <name evidence="2" type="ORF">ACFFHM_03005</name>
</gene>
<feature type="domain" description="CYTH" evidence="1">
    <location>
        <begin position="4"/>
        <end position="192"/>
    </location>
</feature>
<dbReference type="RefSeq" id="WP_335963453.1">
    <property type="nucleotide sequence ID" value="NZ_JAXBLX010000051.1"/>
</dbReference>
<dbReference type="InterPro" id="IPR009195">
    <property type="entry name" value="Uncharacterised_YjbK"/>
</dbReference>
<dbReference type="InterPro" id="IPR023577">
    <property type="entry name" value="CYTH_domain"/>
</dbReference>
<organism evidence="2 3">
    <name type="scientific">Halalkalibacter kiskunsagensis</name>
    <dbReference type="NCBI Taxonomy" id="1548599"/>
    <lineage>
        <taxon>Bacteria</taxon>
        <taxon>Bacillati</taxon>
        <taxon>Bacillota</taxon>
        <taxon>Bacilli</taxon>
        <taxon>Bacillales</taxon>
        <taxon>Bacillaceae</taxon>
        <taxon>Halalkalibacter</taxon>
    </lineage>
</organism>
<evidence type="ECO:0000313" key="3">
    <source>
        <dbReference type="Proteomes" id="UP001589838"/>
    </source>
</evidence>
<dbReference type="PIRSF" id="PIRSF012526">
    <property type="entry name" value="CYTH_UCP012526"/>
    <property type="match status" value="1"/>
</dbReference>
<evidence type="ECO:0000313" key="2">
    <source>
        <dbReference type="EMBL" id="MFC0469534.1"/>
    </source>
</evidence>
<dbReference type="Proteomes" id="UP001589838">
    <property type="component" value="Unassembled WGS sequence"/>
</dbReference>
<dbReference type="Pfam" id="PF01928">
    <property type="entry name" value="CYTH"/>
    <property type="match status" value="1"/>
</dbReference>
<accession>A0ABV6K8A4</accession>
<comment type="caution">
    <text evidence="2">The sequence shown here is derived from an EMBL/GenBank/DDBJ whole genome shotgun (WGS) entry which is preliminary data.</text>
</comment>
<reference evidence="2 3" key="1">
    <citation type="submission" date="2024-09" db="EMBL/GenBank/DDBJ databases">
        <authorList>
            <person name="Sun Q."/>
            <person name="Mori K."/>
        </authorList>
    </citation>
    <scope>NUCLEOTIDE SEQUENCE [LARGE SCALE GENOMIC DNA]</scope>
    <source>
        <strain evidence="2 3">NCAIM B.02610</strain>
    </source>
</reference>
<dbReference type="SMART" id="SM01118">
    <property type="entry name" value="CYTH"/>
    <property type="match status" value="1"/>
</dbReference>
<dbReference type="InterPro" id="IPR033469">
    <property type="entry name" value="CYTH-like_dom_sf"/>
</dbReference>
<dbReference type="SUPFAM" id="SSF55154">
    <property type="entry name" value="CYTH-like phosphatases"/>
    <property type="match status" value="1"/>
</dbReference>